<dbReference type="Ensembl" id="ENSGACT00000085782.1">
    <property type="protein sequence ID" value="ENSGACP00000068517.1"/>
    <property type="gene ID" value="ENSGACG00000008029.2"/>
</dbReference>
<evidence type="ECO:0000256" key="14">
    <source>
        <dbReference type="SAM" id="SignalP"/>
    </source>
</evidence>
<dbReference type="FunFam" id="2.10.220.10:FF:000011">
    <property type="entry name" value="Proprotein convertase subtilisin/kexin type 5"/>
    <property type="match status" value="1"/>
</dbReference>
<dbReference type="Gene3D" id="2.10.220.10">
    <property type="entry name" value="Hormone Receptor, Insulin-like Growth Factor Receptor 1, Chain A, domain 2"/>
    <property type="match status" value="11"/>
</dbReference>
<keyword evidence="6 11" id="KW-0378">Hydrolase</keyword>
<dbReference type="InterPro" id="IPR036852">
    <property type="entry name" value="Peptidase_S8/S53_dom_sf"/>
</dbReference>
<dbReference type="InterPro" id="IPR022398">
    <property type="entry name" value="Peptidase_S8_His-AS"/>
</dbReference>
<reference evidence="16 17" key="1">
    <citation type="journal article" date="2021" name="G3 (Bethesda)">
        <title>Improved contiguity of the threespine stickleback genome using long-read sequencing.</title>
        <authorList>
            <person name="Nath S."/>
            <person name="Shaw D.E."/>
            <person name="White M.A."/>
        </authorList>
    </citation>
    <scope>NUCLEOTIDE SEQUENCE [LARGE SCALE GENOMIC DNA]</scope>
    <source>
        <strain evidence="16 17">Lake Benthic</strain>
    </source>
</reference>
<dbReference type="InterPro" id="IPR000742">
    <property type="entry name" value="EGF"/>
</dbReference>
<dbReference type="PROSITE" id="PS51829">
    <property type="entry name" value="P_HOMO_B"/>
    <property type="match status" value="1"/>
</dbReference>
<dbReference type="CDD" id="cd04059">
    <property type="entry name" value="Peptidases_S8_Protein_convertases_Kexins_Furin-like"/>
    <property type="match status" value="1"/>
</dbReference>
<dbReference type="FunFam" id="2.60.120.260:FF:000006">
    <property type="entry name" value="Proprotein convertase subtilisin/kexin type 5"/>
    <property type="match status" value="1"/>
</dbReference>
<keyword evidence="17" id="KW-1185">Reference proteome</keyword>
<keyword evidence="2 11" id="KW-0645">Protease</keyword>
<dbReference type="InterPro" id="IPR009030">
    <property type="entry name" value="Growth_fac_rcpt_cys_sf"/>
</dbReference>
<dbReference type="PROSITE" id="PS00138">
    <property type="entry name" value="SUBTILASE_SER"/>
    <property type="match status" value="1"/>
</dbReference>
<accession>A0AAQ4S0I2</accession>
<evidence type="ECO:0000313" key="17">
    <source>
        <dbReference type="Proteomes" id="UP000007635"/>
    </source>
</evidence>
<dbReference type="Pfam" id="PF16470">
    <property type="entry name" value="S8_pro-domain"/>
    <property type="match status" value="1"/>
</dbReference>
<evidence type="ECO:0000256" key="7">
    <source>
        <dbReference type="ARBA" id="ARBA00022825"/>
    </source>
</evidence>
<evidence type="ECO:0000256" key="6">
    <source>
        <dbReference type="ARBA" id="ARBA00022801"/>
    </source>
</evidence>
<keyword evidence="9" id="KW-0325">Glycoprotein</keyword>
<dbReference type="FunFam" id="2.10.220.10:FF:000043">
    <property type="entry name" value="Proprotein convertase subtilisin/kexin type 5b"/>
    <property type="match status" value="1"/>
</dbReference>
<dbReference type="Pfam" id="PF01483">
    <property type="entry name" value="P_proprotein"/>
    <property type="match status" value="1"/>
</dbReference>
<dbReference type="InterPro" id="IPR038466">
    <property type="entry name" value="S8_pro-domain_sf"/>
</dbReference>
<evidence type="ECO:0000256" key="12">
    <source>
        <dbReference type="RuleBase" id="RU003355"/>
    </source>
</evidence>
<dbReference type="Gene3D" id="3.30.70.850">
    <property type="entry name" value="Peptidase S8, pro-domain"/>
    <property type="match status" value="1"/>
</dbReference>
<keyword evidence="7 11" id="KW-0720">Serine protease</keyword>
<dbReference type="GO" id="GO:0005802">
    <property type="term" value="C:trans-Golgi network"/>
    <property type="evidence" value="ECO:0007669"/>
    <property type="project" value="TreeGrafter"/>
</dbReference>
<dbReference type="InterPro" id="IPR023828">
    <property type="entry name" value="Peptidase_S8_Ser-AS"/>
</dbReference>
<dbReference type="CDD" id="cd00064">
    <property type="entry name" value="FU"/>
    <property type="match status" value="13"/>
</dbReference>
<dbReference type="Gene3D" id="2.60.120.260">
    <property type="entry name" value="Galactose-binding domain-like"/>
    <property type="match status" value="1"/>
</dbReference>
<dbReference type="InterPro" id="IPR023827">
    <property type="entry name" value="Peptidase_S8_Asp-AS"/>
</dbReference>
<dbReference type="Proteomes" id="UP000007635">
    <property type="component" value="Chromosome XIII"/>
</dbReference>
<dbReference type="FunFam" id="3.30.70.850:FF:000001">
    <property type="entry name" value="Proprotein convertase subtilisin/kexin type 5"/>
    <property type="match status" value="1"/>
</dbReference>
<dbReference type="GeneTree" id="ENSGT00940000155770"/>
<evidence type="ECO:0000256" key="10">
    <source>
        <dbReference type="PIRSR" id="PIRSR615500-1"/>
    </source>
</evidence>
<evidence type="ECO:0000256" key="9">
    <source>
        <dbReference type="ARBA" id="ARBA00023180"/>
    </source>
</evidence>
<evidence type="ECO:0000259" key="15">
    <source>
        <dbReference type="PROSITE" id="PS51829"/>
    </source>
</evidence>
<dbReference type="FunFam" id="3.40.50.200:FF:000002">
    <property type="entry name" value="Proprotein convertase subtilisin/kexin type 5"/>
    <property type="match status" value="1"/>
</dbReference>
<dbReference type="InterPro" id="IPR001368">
    <property type="entry name" value="TNFR/NGFR_Cys_rich_reg"/>
</dbReference>
<evidence type="ECO:0000256" key="1">
    <source>
        <dbReference type="ARBA" id="ARBA00011073"/>
    </source>
</evidence>
<dbReference type="SUPFAM" id="SSF54897">
    <property type="entry name" value="Protease propeptides/inhibitors"/>
    <property type="match status" value="1"/>
</dbReference>
<dbReference type="PANTHER" id="PTHR42884:SF7">
    <property type="entry name" value="PROPROTEIN CONVERTASE SUBTILISIN_KEXIN TYPE 5"/>
    <property type="match status" value="1"/>
</dbReference>
<feature type="domain" description="P/Homo B" evidence="15">
    <location>
        <begin position="460"/>
        <end position="600"/>
    </location>
</feature>
<evidence type="ECO:0000256" key="11">
    <source>
        <dbReference type="PROSITE-ProRule" id="PRU01240"/>
    </source>
</evidence>
<dbReference type="InterPro" id="IPR032778">
    <property type="entry name" value="GF_recep_IV"/>
</dbReference>
<dbReference type="GO" id="GO:0004252">
    <property type="term" value="F:serine-type endopeptidase activity"/>
    <property type="evidence" value="ECO:0007669"/>
    <property type="project" value="UniProtKB-UniRule"/>
</dbReference>
<keyword evidence="13" id="KW-0812">Transmembrane</keyword>
<keyword evidence="3" id="KW-0165">Cleavage on pair of basic residues</keyword>
<dbReference type="InterPro" id="IPR000209">
    <property type="entry name" value="Peptidase_S8/S53_dom"/>
</dbReference>
<dbReference type="Gene3D" id="3.40.50.200">
    <property type="entry name" value="Peptidase S8/S53 domain"/>
    <property type="match status" value="1"/>
</dbReference>
<dbReference type="SUPFAM" id="SSF57184">
    <property type="entry name" value="Growth factor receptor domain"/>
    <property type="match status" value="7"/>
</dbReference>
<feature type="active site" description="Charge relay system" evidence="10 11">
    <location>
        <position position="211"/>
    </location>
</feature>
<feature type="active site" description="Charge relay system" evidence="10 11">
    <location>
        <position position="385"/>
    </location>
</feature>
<evidence type="ECO:0000256" key="8">
    <source>
        <dbReference type="ARBA" id="ARBA00023145"/>
    </source>
</evidence>
<dbReference type="InterPro" id="IPR006212">
    <property type="entry name" value="Furin_repeat"/>
</dbReference>
<dbReference type="PROSITE" id="PS00652">
    <property type="entry name" value="TNFR_NGFR_1"/>
    <property type="match status" value="2"/>
</dbReference>
<feature type="signal peptide" evidence="14">
    <location>
        <begin position="1"/>
        <end position="28"/>
    </location>
</feature>
<proteinExistence type="inferred from homology"/>
<evidence type="ECO:0000256" key="5">
    <source>
        <dbReference type="ARBA" id="ARBA00022737"/>
    </source>
</evidence>
<sequence>MVRNAAWRRSSLCVLALCLSVASPPCSARIYTNHWAVRIAGGADVAERIADKYGYRNMGQIGDLKDHYHFFHSRTIKRSTLSSHGRHSFISMEPKVEWIQQQVVKRRIKRDYKADPYPAQNNIFYNDAKWSSMWYIHCNDDVHNCQSDMNILGAWKRGYTGKDVVVTILDDGIERNHPDLFQNYDPQASFDVNGNDMDPMPRYDATNENKHGTRCAGEVAAAANNSHCIVGIAYNAKIGGVRMLDGDVTDMVEAKSLSLQPQHIDIYSASWGPDDDGKTVDGPASLARQAFENGIRMGRKGRGSIFVWASGNGGRSRDHCSCDGYTNSIYTISISSTAESGRKPWYLEECSSTLTTTYSSGENYDRKIITTDLRHRCTDSHTGTSASAPMAAAIVALALEANPLLSWRDVQHIIVKTSRAGHLSAPDWKTNAAGYNVSHLYGFGLMDAEAMVKEAERWKQVPTQHVCVESADRQIRTIRPEHVVRSVYKATGCTDNPNHHVIYLEHVVVRITITHPRRGDLSINLTSPSGTKSQLLANRLFDHSMEGFKNWEFMTTHCWGEKAAGDWVLEIYDSPSQLRSQKVPGKLKEWSLVTYGTSLHPYSSLRSEKPRSTDEEFTEEYNGPCDSECNENGCEGPGPHHCINCLHYFLKFKNNTRMCVSECPSGFFRDDRKRCKKCSSLCDTCVGSRSDQCTTCRTGFHLNEGANTCGANCGDGFYLDNDSNICRRCPENCKKCTTSNICTECKPGMSLQGNKCQMTCDPGTYYNGHRRNCEPCHRACATCAGIGIEACTKCADGYLLEDWRCVLTCSTGYYLSEQTSDNGQVQRSCKKCDHSCYECSGPGERNCSSCVSGYNLEAGACVVSTICKDGEYMSRNGRCHLCDVTCLQCSGPNSEDCTSCPPTRFFDDGRCDIRCQKGRYALGSQCHLCHHTCHECADEGPDNCTSCDKGTCHRSQCRDVCPEGFFHSSRRRCEPCAENCLMCSSEDHCLHCSQGHKLRNAQCVPMECSTGEVADALKEDCVPCDEGCKQCKRSKSTTSSSASLSRFPPLCPSCPDRTYSRNDTMLCAPCEQRCVICDQSQCYWCEEGFYVSGGTCVDHCEDGSFVDDENEGECESCHSTCETCSAAGQKECNSCDSGEHFLLLCHIRLSLMRFVFLSRGRFLTAHQTCLSRCPSGTFANKTSSRCDDCSTGCVTCEDAQRCQRCRAGLNLHGGVCVVDCPRCLFCFLNDTSFSPVLPRGFPESGVCQPCDPGCASCQGNSSHCLSCEKQYLLLDHSCRSHCPKGYYASETQCLRCPAHCGECDQGGLCKKCAQYYFLHEGQCVGDCPDGYYAEPQECVRCHADCASCDGPSFDDCAVCHNPKACSLGSYMDHNGQCQQCHQLCHRCSGPSKDHCLSCKEPNFLHSKLTCVQECPVGYYAGDKDERACERCHFSCKSCAGRHKHTDTQNGIFFFLGGHQQAKLVSSLSPPVSHFGNTNTMVCERCDPACSRCWGPGNKNCLSCRAGYVYLGQRGQCLQSCPPSFYLDEPNCAPCDPSCFDCRGPGMWSCTLCPALLILSEGRCLSCCGNETRHDDAPIPRECCDCKASREECILGVNFVMRDAGDLEAQGGSPKLFVLACVLLVVFVGGGVFLFLTARSKSLVIAPKTKAGGYEKLGTTEGTASQPTASTSGEYCDRVIACEDDEEDDEDEDIVYMGQDGTVYRKFKYGLLDEDEIELEYDDESYSYN</sequence>
<protein>
    <submittedName>
        <fullName evidence="16">Proprotein convertase subtilisin/kexin type 5b</fullName>
    </submittedName>
</protein>
<dbReference type="GO" id="GO:0000139">
    <property type="term" value="C:Golgi membrane"/>
    <property type="evidence" value="ECO:0007669"/>
    <property type="project" value="TreeGrafter"/>
</dbReference>
<dbReference type="PANTHER" id="PTHR42884">
    <property type="entry name" value="PROPROTEIN CONVERTASE SUBTILISIN/KEXIN-RELATED"/>
    <property type="match status" value="1"/>
</dbReference>
<dbReference type="PROSITE" id="PS00137">
    <property type="entry name" value="SUBTILASE_HIS"/>
    <property type="match status" value="1"/>
</dbReference>
<dbReference type="InterPro" id="IPR034182">
    <property type="entry name" value="Kexin/furin"/>
</dbReference>
<dbReference type="InterPro" id="IPR032815">
    <property type="entry name" value="S8_pro-domain"/>
</dbReference>
<evidence type="ECO:0000256" key="4">
    <source>
        <dbReference type="ARBA" id="ARBA00022729"/>
    </source>
</evidence>
<dbReference type="InterPro" id="IPR015500">
    <property type="entry name" value="Peptidase_S8_subtilisin-rel"/>
</dbReference>
<keyword evidence="5" id="KW-0677">Repeat</keyword>
<dbReference type="PROSITE" id="PS51892">
    <property type="entry name" value="SUBTILASE"/>
    <property type="match status" value="1"/>
</dbReference>
<comment type="similarity">
    <text evidence="1 11 12">Belongs to the peptidase S8 family.</text>
</comment>
<dbReference type="Pfam" id="PF14843">
    <property type="entry name" value="GF_recep_IV"/>
    <property type="match status" value="1"/>
</dbReference>
<dbReference type="GO" id="GO:0016486">
    <property type="term" value="P:peptide hormone processing"/>
    <property type="evidence" value="ECO:0007669"/>
    <property type="project" value="TreeGrafter"/>
</dbReference>
<dbReference type="PRINTS" id="PR00723">
    <property type="entry name" value="SUBTILISIN"/>
</dbReference>
<dbReference type="SMART" id="SM00181">
    <property type="entry name" value="EGF"/>
    <property type="match status" value="13"/>
</dbReference>
<reference evidence="16" key="2">
    <citation type="submission" date="2025-08" db="UniProtKB">
        <authorList>
            <consortium name="Ensembl"/>
        </authorList>
    </citation>
    <scope>IDENTIFICATION</scope>
</reference>
<keyword evidence="13" id="KW-1133">Transmembrane helix</keyword>
<dbReference type="SMART" id="SM00261">
    <property type="entry name" value="FU"/>
    <property type="match status" value="17"/>
</dbReference>
<dbReference type="SUPFAM" id="SSF49785">
    <property type="entry name" value="Galactose-binding domain-like"/>
    <property type="match status" value="1"/>
</dbReference>
<feature type="chain" id="PRO_5042992050" evidence="14">
    <location>
        <begin position="29"/>
        <end position="1728"/>
    </location>
</feature>
<organism evidence="16 17">
    <name type="scientific">Gasterosteus aculeatus aculeatus</name>
    <name type="common">three-spined stickleback</name>
    <dbReference type="NCBI Taxonomy" id="481459"/>
    <lineage>
        <taxon>Eukaryota</taxon>
        <taxon>Metazoa</taxon>
        <taxon>Chordata</taxon>
        <taxon>Craniata</taxon>
        <taxon>Vertebrata</taxon>
        <taxon>Euteleostomi</taxon>
        <taxon>Actinopterygii</taxon>
        <taxon>Neopterygii</taxon>
        <taxon>Teleostei</taxon>
        <taxon>Neoteleostei</taxon>
        <taxon>Acanthomorphata</taxon>
        <taxon>Eupercaria</taxon>
        <taxon>Perciformes</taxon>
        <taxon>Cottioidei</taxon>
        <taxon>Gasterosteales</taxon>
        <taxon>Gasterosteidae</taxon>
        <taxon>Gasterosteus</taxon>
    </lineage>
</organism>
<dbReference type="PROSITE" id="PS00136">
    <property type="entry name" value="SUBTILASE_ASP"/>
    <property type="match status" value="1"/>
</dbReference>
<evidence type="ECO:0000256" key="3">
    <source>
        <dbReference type="ARBA" id="ARBA00022685"/>
    </source>
</evidence>
<reference evidence="16" key="3">
    <citation type="submission" date="2025-09" db="UniProtKB">
        <authorList>
            <consortium name="Ensembl"/>
        </authorList>
    </citation>
    <scope>IDENTIFICATION</scope>
</reference>
<feature type="active site" description="Charge relay system" evidence="10 11">
    <location>
        <position position="170"/>
    </location>
</feature>
<evidence type="ECO:0000256" key="2">
    <source>
        <dbReference type="ARBA" id="ARBA00022670"/>
    </source>
</evidence>
<keyword evidence="4 14" id="KW-0732">Signal</keyword>
<dbReference type="SUPFAM" id="SSF52743">
    <property type="entry name" value="Subtilisin-like"/>
    <property type="match status" value="1"/>
</dbReference>
<dbReference type="InterPro" id="IPR002884">
    <property type="entry name" value="P_dom"/>
</dbReference>
<keyword evidence="8" id="KW-0865">Zymogen</keyword>
<dbReference type="Pfam" id="PF00082">
    <property type="entry name" value="Peptidase_S8"/>
    <property type="match status" value="1"/>
</dbReference>
<name>A0AAQ4S0I2_GASAC</name>
<evidence type="ECO:0000256" key="13">
    <source>
        <dbReference type="SAM" id="Phobius"/>
    </source>
</evidence>
<evidence type="ECO:0000313" key="16">
    <source>
        <dbReference type="Ensembl" id="ENSGACP00000068517.1"/>
    </source>
</evidence>
<feature type="transmembrane region" description="Helical" evidence="13">
    <location>
        <begin position="1615"/>
        <end position="1637"/>
    </location>
</feature>
<keyword evidence="13" id="KW-0472">Membrane</keyword>
<dbReference type="InterPro" id="IPR008979">
    <property type="entry name" value="Galactose-bd-like_sf"/>
</dbReference>